<keyword evidence="2" id="KW-1185">Reference proteome</keyword>
<dbReference type="Proteomes" id="UP000242222">
    <property type="component" value="Unassembled WGS sequence"/>
</dbReference>
<organism evidence="1 2">
    <name type="scientific">Izhakiella capsodis</name>
    <dbReference type="NCBI Taxonomy" id="1367852"/>
    <lineage>
        <taxon>Bacteria</taxon>
        <taxon>Pseudomonadati</taxon>
        <taxon>Pseudomonadota</taxon>
        <taxon>Gammaproteobacteria</taxon>
        <taxon>Enterobacterales</taxon>
        <taxon>Erwiniaceae</taxon>
        <taxon>Izhakiella</taxon>
    </lineage>
</organism>
<dbReference type="EMBL" id="FOVC01000002">
    <property type="protein sequence ID" value="SFN13435.1"/>
    <property type="molecule type" value="Genomic_DNA"/>
</dbReference>
<sequence length="72" mass="8193">MKSPFVFMLAALFLTSYTSHKPGAFERVDEDHAVNAVQYRSNPLQLDRAAMQNDVTHNRIAHTFDESETARP</sequence>
<name>A0A1I4WJ44_9GAMM</name>
<reference evidence="2" key="1">
    <citation type="submission" date="2016-10" db="EMBL/GenBank/DDBJ databases">
        <authorList>
            <person name="Varghese N."/>
            <person name="Submissions S."/>
        </authorList>
    </citation>
    <scope>NUCLEOTIDE SEQUENCE [LARGE SCALE GENOMIC DNA]</scope>
    <source>
        <strain evidence="2">N6PO6</strain>
    </source>
</reference>
<proteinExistence type="predicted"/>
<gene>
    <name evidence="1" type="ORF">SAMN05216516_102531</name>
</gene>
<evidence type="ECO:0000313" key="1">
    <source>
        <dbReference type="EMBL" id="SFN13435.1"/>
    </source>
</evidence>
<dbReference type="RefSeq" id="WP_230479520.1">
    <property type="nucleotide sequence ID" value="NZ_FOVC01000002.1"/>
</dbReference>
<evidence type="ECO:0000313" key="2">
    <source>
        <dbReference type="Proteomes" id="UP000242222"/>
    </source>
</evidence>
<accession>A0A1I4WJ44</accession>
<dbReference type="AlphaFoldDB" id="A0A1I4WJ44"/>
<protein>
    <submittedName>
        <fullName evidence="1">Uncharacterized protein</fullName>
    </submittedName>
</protein>